<feature type="transmembrane region" description="Helical" evidence="1">
    <location>
        <begin position="136"/>
        <end position="155"/>
    </location>
</feature>
<name>A0A841RRE5_9BACI</name>
<evidence type="ECO:0000313" key="3">
    <source>
        <dbReference type="Proteomes" id="UP000572212"/>
    </source>
</evidence>
<feature type="transmembrane region" description="Helical" evidence="1">
    <location>
        <begin position="96"/>
        <end position="116"/>
    </location>
</feature>
<proteinExistence type="predicted"/>
<keyword evidence="1" id="KW-0472">Membrane</keyword>
<feature type="transmembrane region" description="Helical" evidence="1">
    <location>
        <begin position="54"/>
        <end position="76"/>
    </location>
</feature>
<keyword evidence="1" id="KW-1133">Transmembrane helix</keyword>
<keyword evidence="1" id="KW-0812">Transmembrane</keyword>
<accession>A0A841RRE5</accession>
<feature type="transmembrane region" description="Helical" evidence="1">
    <location>
        <begin position="21"/>
        <end position="42"/>
    </location>
</feature>
<evidence type="ECO:0000313" key="2">
    <source>
        <dbReference type="EMBL" id="MBB6514392.1"/>
    </source>
</evidence>
<dbReference type="Proteomes" id="UP000572212">
    <property type="component" value="Unassembled WGS sequence"/>
</dbReference>
<gene>
    <name evidence="2" type="ORF">GGQ92_003217</name>
</gene>
<dbReference type="RefSeq" id="WP_343068857.1">
    <property type="nucleotide sequence ID" value="NZ_BAAACU010000032.1"/>
</dbReference>
<organism evidence="2 3">
    <name type="scientific">Gracilibacillus halotolerans</name>
    <dbReference type="NCBI Taxonomy" id="74386"/>
    <lineage>
        <taxon>Bacteria</taxon>
        <taxon>Bacillati</taxon>
        <taxon>Bacillota</taxon>
        <taxon>Bacilli</taxon>
        <taxon>Bacillales</taxon>
        <taxon>Bacillaceae</taxon>
        <taxon>Gracilibacillus</taxon>
    </lineage>
</organism>
<evidence type="ECO:0000256" key="1">
    <source>
        <dbReference type="SAM" id="Phobius"/>
    </source>
</evidence>
<keyword evidence="3" id="KW-1185">Reference proteome</keyword>
<protein>
    <submittedName>
        <fullName evidence="2">Na+-driven multidrug efflux pump</fullName>
    </submittedName>
</protein>
<feature type="transmembrane region" description="Helical" evidence="1">
    <location>
        <begin position="354"/>
        <end position="377"/>
    </location>
</feature>
<feature type="transmembrane region" description="Helical" evidence="1">
    <location>
        <begin position="167"/>
        <end position="187"/>
    </location>
</feature>
<feature type="transmembrane region" description="Helical" evidence="1">
    <location>
        <begin position="199"/>
        <end position="221"/>
    </location>
</feature>
<dbReference type="AlphaFoldDB" id="A0A841RRE5"/>
<feature type="transmembrane region" description="Helical" evidence="1">
    <location>
        <begin position="412"/>
        <end position="433"/>
    </location>
</feature>
<feature type="transmembrane region" description="Helical" evidence="1">
    <location>
        <begin position="389"/>
        <end position="406"/>
    </location>
</feature>
<feature type="transmembrane region" description="Helical" evidence="1">
    <location>
        <begin position="312"/>
        <end position="334"/>
    </location>
</feature>
<reference evidence="2 3" key="1">
    <citation type="submission" date="2020-08" db="EMBL/GenBank/DDBJ databases">
        <title>Genomic Encyclopedia of Type Strains, Phase IV (KMG-IV): sequencing the most valuable type-strain genomes for metagenomic binning, comparative biology and taxonomic classification.</title>
        <authorList>
            <person name="Goeker M."/>
        </authorList>
    </citation>
    <scope>NUCLEOTIDE SEQUENCE [LARGE SCALE GENOMIC DNA]</scope>
    <source>
        <strain evidence="2 3">DSM 11805</strain>
    </source>
</reference>
<comment type="caution">
    <text evidence="2">The sequence shown here is derived from an EMBL/GenBank/DDBJ whole genome shotgun (WGS) entry which is preliminary data.</text>
</comment>
<dbReference type="EMBL" id="JACHON010000036">
    <property type="protein sequence ID" value="MBB6514392.1"/>
    <property type="molecule type" value="Genomic_DNA"/>
</dbReference>
<feature type="transmembrane region" description="Helical" evidence="1">
    <location>
        <begin position="270"/>
        <end position="291"/>
    </location>
</feature>
<sequence>MIRLTGSIKKEGEVNLSFQTLLFFFIPLGLSAGLVTISHVIINSTLARAPDPSVVIASYSVAMSIFGFMERCAVILRQTCSTLVRDKLSYLLMRNVAFYILTAIFLLNAVVAFTPVGKWIFSTLLGVSDDMLAPTMAAFQVLMFVTMFSGIRCLYQGVIISNFKTKWMTIGMVIRLVTMALFSWFLLANDLVQHGYIGAVIFLVGMAVEALVSFLEGRLIVKKLPNELEKHQVKSKKHIFRFYNPLMIASLIAVSVSPMINATLGFTSNAAVAIASFALAHSIVLLLVSITSYTHQVVINFYNRDANKVKQFIRFVAFIPTILLIFLTFTPIGIQILQQITGVAGVLKDQSITALRFFIIFTLCFPWIDYCNGLLMLRGQTKIMSFSQTGNVIITGVSLFILFQLFPSGGGFIGSLAQSIGFLIELTILSFFINTTLNNQMRKFHLITLRKLRHWKWRWR</sequence>
<feature type="transmembrane region" description="Helical" evidence="1">
    <location>
        <begin position="242"/>
        <end position="264"/>
    </location>
</feature>